<name>A0A563W208_9CYAN</name>
<organism evidence="2 3">
    <name type="scientific">Hyella patelloides LEGE 07179</name>
    <dbReference type="NCBI Taxonomy" id="945734"/>
    <lineage>
        <taxon>Bacteria</taxon>
        <taxon>Bacillati</taxon>
        <taxon>Cyanobacteriota</taxon>
        <taxon>Cyanophyceae</taxon>
        <taxon>Pleurocapsales</taxon>
        <taxon>Hyellaceae</taxon>
        <taxon>Hyella</taxon>
    </lineage>
</organism>
<keyword evidence="3" id="KW-1185">Reference proteome</keyword>
<dbReference type="InterPro" id="IPR052736">
    <property type="entry name" value="Stf3_sulfotransferase"/>
</dbReference>
<reference evidence="2 3" key="1">
    <citation type="submission" date="2019-01" db="EMBL/GenBank/DDBJ databases">
        <authorList>
            <person name="Brito A."/>
        </authorList>
    </citation>
    <scope>NUCLEOTIDE SEQUENCE [LARGE SCALE GENOMIC DNA]</scope>
    <source>
        <strain evidence="2">1</strain>
    </source>
</reference>
<dbReference type="EMBL" id="CAACVJ010000596">
    <property type="protein sequence ID" value="VEP17697.1"/>
    <property type="molecule type" value="Genomic_DNA"/>
</dbReference>
<dbReference type="OrthoDB" id="9777890at2"/>
<proteinExistence type="predicted"/>
<dbReference type="EMBL" id="CAACVJ010000597">
    <property type="protein sequence ID" value="VEP17706.1"/>
    <property type="molecule type" value="Genomic_DNA"/>
</dbReference>
<accession>A0A563W208</accession>
<dbReference type="PANTHER" id="PTHR36451">
    <property type="entry name" value="PAPS-DEPENDENT SULFOTRANSFERASE STF3"/>
    <property type="match status" value="1"/>
</dbReference>
<protein>
    <submittedName>
        <fullName evidence="2">Sulfotransferase family protein</fullName>
    </submittedName>
</protein>
<evidence type="ECO:0000313" key="2">
    <source>
        <dbReference type="EMBL" id="VEP17706.1"/>
    </source>
</evidence>
<dbReference type="AlphaFoldDB" id="A0A563W208"/>
<evidence type="ECO:0000313" key="3">
    <source>
        <dbReference type="Proteomes" id="UP000320055"/>
    </source>
</evidence>
<dbReference type="Proteomes" id="UP000320055">
    <property type="component" value="Unassembled WGS sequence"/>
</dbReference>
<dbReference type="RefSeq" id="WP_144876115.1">
    <property type="nucleotide sequence ID" value="NZ_LR214368.1"/>
</dbReference>
<dbReference type="InterPro" id="IPR027417">
    <property type="entry name" value="P-loop_NTPase"/>
</dbReference>
<dbReference type="Pfam" id="PF13469">
    <property type="entry name" value="Sulfotransfer_3"/>
    <property type="match status" value="1"/>
</dbReference>
<dbReference type="Gene3D" id="3.40.50.300">
    <property type="entry name" value="P-loop containing nucleotide triphosphate hydrolases"/>
    <property type="match status" value="1"/>
</dbReference>
<keyword evidence="2" id="KW-0808">Transferase</keyword>
<gene>
    <name evidence="1" type="ORF">H1P_6350007</name>
    <name evidence="2" type="ORF">H1P_6360005</name>
</gene>
<dbReference type="GO" id="GO:0016740">
    <property type="term" value="F:transferase activity"/>
    <property type="evidence" value="ECO:0007669"/>
    <property type="project" value="UniProtKB-KW"/>
</dbReference>
<dbReference type="PANTHER" id="PTHR36451:SF1">
    <property type="entry name" value="OMEGA-HYDROXY-BETA-DIHYDROMENAQUINONE-9 SULFOTRANSFERASE STF3"/>
    <property type="match status" value="1"/>
</dbReference>
<dbReference type="SUPFAM" id="SSF52540">
    <property type="entry name" value="P-loop containing nucleoside triphosphate hydrolases"/>
    <property type="match status" value="1"/>
</dbReference>
<evidence type="ECO:0000313" key="1">
    <source>
        <dbReference type="EMBL" id="VEP17697.1"/>
    </source>
</evidence>
<sequence length="364" mass="42187">MASLFHPLCGSNPNTLLKLLTTNGALSTKRFSQIGFALTIALTLWPFSTLERVLMELTRGRRSPIQAPIFIVGYWRSGTTHLHNVLSQSPEFGYISPLATGLPWNILGIVRLFEPLLEKALPEDRHVDKVAVKPNSPQEDSIPLASMGAASYYHGLYFPKGFQRHFQRGVFFDEDNPQVIEKWQNYHIHLLEKVSIHQKGKQLLIKNPVYTGHIGKLKKIWPKAKFIHIYRNPYIVFHSTHHFFSRLLPEFALQNYDNLPINDLILESYPRMMKALQSDSADLPANSFVEIRFEDFEINPLKTIEQIYQTLELPGFEQNSDRFETYLSDIQGYQKNSYSFQPKIIELIESHWQPFIEQWGYKVP</sequence>